<dbReference type="EMBL" id="CABQ01000084">
    <property type="protein sequence ID" value="CBI07265.1"/>
    <property type="molecule type" value="Genomic_DNA"/>
</dbReference>
<sequence length="56" mass="5854">MMTGISKSSAGQSRRESTTIRFLGMGNSGIWVNDTHQSGFSMRIAAVRSTCGGAAS</sequence>
<organism evidence="1">
    <name type="scientific">mine drainage metagenome</name>
    <dbReference type="NCBI Taxonomy" id="410659"/>
    <lineage>
        <taxon>unclassified sequences</taxon>
        <taxon>metagenomes</taxon>
        <taxon>ecological metagenomes</taxon>
    </lineage>
</organism>
<evidence type="ECO:0000313" key="1">
    <source>
        <dbReference type="EMBL" id="CBI07265.1"/>
    </source>
</evidence>
<accession>E6QJ49</accession>
<proteinExistence type="predicted"/>
<protein>
    <submittedName>
        <fullName evidence="1">Uncharacterized protein</fullName>
    </submittedName>
</protein>
<dbReference type="AlphaFoldDB" id="E6QJ49"/>
<name>E6QJ49_9ZZZZ</name>
<gene>
    <name evidence="1" type="ORF">CARN6_0594</name>
</gene>
<reference evidence="1" key="1">
    <citation type="submission" date="2009-10" db="EMBL/GenBank/DDBJ databases">
        <title>Diversity of trophic interactions inside an arsenic-rich microbial ecosystem.</title>
        <authorList>
            <person name="Bertin P.N."/>
            <person name="Heinrich-Salmeron A."/>
            <person name="Pelletier E."/>
            <person name="Goulhen-Chollet F."/>
            <person name="Arsene-Ploetze F."/>
            <person name="Gallien S."/>
            <person name="Calteau A."/>
            <person name="Vallenet D."/>
            <person name="Casiot C."/>
            <person name="Chane-Woon-Ming B."/>
            <person name="Giloteaux L."/>
            <person name="Barakat M."/>
            <person name="Bonnefoy V."/>
            <person name="Bruneel O."/>
            <person name="Chandler M."/>
            <person name="Cleiss J."/>
            <person name="Duran R."/>
            <person name="Elbaz-Poulichet F."/>
            <person name="Fonknechten N."/>
            <person name="Lauga B."/>
            <person name="Mornico D."/>
            <person name="Ortet P."/>
            <person name="Schaeffer C."/>
            <person name="Siguier P."/>
            <person name="Alexander Thil Smith A."/>
            <person name="Van Dorsselaer A."/>
            <person name="Weissenbach J."/>
            <person name="Medigue C."/>
            <person name="Le Paslier D."/>
        </authorList>
    </citation>
    <scope>NUCLEOTIDE SEQUENCE</scope>
</reference>
<comment type="caution">
    <text evidence="1">The sequence shown here is derived from an EMBL/GenBank/DDBJ whole genome shotgun (WGS) entry which is preliminary data.</text>
</comment>